<evidence type="ECO:0000259" key="6">
    <source>
        <dbReference type="Pfam" id="PF13925"/>
    </source>
</evidence>
<organism evidence="7 8">
    <name type="scientific">Leersia perrieri</name>
    <dbReference type="NCBI Taxonomy" id="77586"/>
    <lineage>
        <taxon>Eukaryota</taxon>
        <taxon>Viridiplantae</taxon>
        <taxon>Streptophyta</taxon>
        <taxon>Embryophyta</taxon>
        <taxon>Tracheophyta</taxon>
        <taxon>Spermatophyta</taxon>
        <taxon>Magnoliopsida</taxon>
        <taxon>Liliopsida</taxon>
        <taxon>Poales</taxon>
        <taxon>Poaceae</taxon>
        <taxon>BOP clade</taxon>
        <taxon>Oryzoideae</taxon>
        <taxon>Oryzeae</taxon>
        <taxon>Oryzinae</taxon>
        <taxon>Leersia</taxon>
    </lineage>
</organism>
<keyword evidence="2" id="KW-0963">Cytoplasm</keyword>
<dbReference type="GO" id="GO:0007019">
    <property type="term" value="P:microtubule depolymerization"/>
    <property type="evidence" value="ECO:0007669"/>
    <property type="project" value="TreeGrafter"/>
</dbReference>
<dbReference type="PROSITE" id="PS50082">
    <property type="entry name" value="WD_REPEATS_2"/>
    <property type="match status" value="1"/>
</dbReference>
<feature type="region of interest" description="Disordered" evidence="5">
    <location>
        <begin position="290"/>
        <end position="317"/>
    </location>
</feature>
<dbReference type="GO" id="GO:0008017">
    <property type="term" value="F:microtubule binding"/>
    <property type="evidence" value="ECO:0007669"/>
    <property type="project" value="InterPro"/>
</dbReference>
<dbReference type="InterPro" id="IPR028021">
    <property type="entry name" value="Katanin_C-terminal"/>
</dbReference>
<dbReference type="SMART" id="SM00320">
    <property type="entry name" value="WD40"/>
    <property type="match status" value="1"/>
</dbReference>
<feature type="region of interest" description="Disordered" evidence="5">
    <location>
        <begin position="164"/>
        <end position="213"/>
    </location>
</feature>
<evidence type="ECO:0000256" key="5">
    <source>
        <dbReference type="SAM" id="MobiDB-lite"/>
    </source>
</evidence>
<feature type="domain" description="Katanin p80 subunit C-terminal" evidence="6">
    <location>
        <begin position="358"/>
        <end position="500"/>
    </location>
</feature>
<evidence type="ECO:0000313" key="8">
    <source>
        <dbReference type="Proteomes" id="UP000032180"/>
    </source>
</evidence>
<protein>
    <recommendedName>
        <fullName evidence="6">Katanin p80 subunit C-terminal domain-containing protein</fullName>
    </recommendedName>
</protein>
<dbReference type="GO" id="GO:0008352">
    <property type="term" value="C:katanin complex"/>
    <property type="evidence" value="ECO:0007669"/>
    <property type="project" value="TreeGrafter"/>
</dbReference>
<dbReference type="EnsemblPlants" id="LPERR10G10770.1">
    <property type="protein sequence ID" value="LPERR10G10770.1"/>
    <property type="gene ID" value="LPERR10G10770"/>
</dbReference>
<accession>A0A0D9XL07</accession>
<dbReference type="SUPFAM" id="SSF50978">
    <property type="entry name" value="WD40 repeat-like"/>
    <property type="match status" value="1"/>
</dbReference>
<dbReference type="InterPro" id="IPR015943">
    <property type="entry name" value="WD40/YVTN_repeat-like_dom_sf"/>
</dbReference>
<reference evidence="7 8" key="1">
    <citation type="submission" date="2012-08" db="EMBL/GenBank/DDBJ databases">
        <title>Oryza genome evolution.</title>
        <authorList>
            <person name="Wing R.A."/>
        </authorList>
    </citation>
    <scope>NUCLEOTIDE SEQUENCE</scope>
</reference>
<keyword evidence="4" id="KW-0853">WD repeat</keyword>
<comment type="subcellular location">
    <subcellularLocation>
        <location evidence="1">Cytoplasm</location>
        <location evidence="1">Cytoskeleton</location>
    </subcellularLocation>
</comment>
<dbReference type="PANTHER" id="PTHR19845:SF14">
    <property type="entry name" value="KATANIN P80 WD40 REPEAT-CONTAINING SUBUNIT B1 HOMOLOG"/>
    <property type="match status" value="1"/>
</dbReference>
<sequence length="510" mass="56532">MDTKRAYKLQEFVAHASDVNCVKVGKRTSRILITGGEDQKVNVWAIGKPSAVLNRREYFEPASVVRSMTFNKDGKSLFCGLHVLSWEPIICHDVVDIGWSTLGDLIVHEGKLVGCSYNQSCVGVWIVDLMKIEPYAVSNAEEYLNGSVNRSIQADNSISSVLGRLSVSSSPDNETSSSTLHKPSTMPASKEVPVPASSAMTQKLPKAPVTSNHRLTRSDSVPVLSPRVRLNPKFSDDQKRQIDYLVPVTAPRAHSKVDPHHSTLPLVALAPTNRPRSKISAFSSEGSSFIPVADTRHSPKRRRSSVAGEQSASAGDEDNIADLMENHQEFIHAVKSRLTKLEVIKSMAIYRLCYFEIHRVTVVYRCWQDNDVNGCLDATQRMQDLAVTADIISVLMENTNCITLDICTCILPLASSVLESSYDRHLKVALEMILKLVKSFGATISSTLSFTPVGVDIEAEQRFQRCNLCFQELIKIHSVIFTLTRRQGEVGRSAQELTLFLQAIFQQSSR</sequence>
<keyword evidence="3" id="KW-0206">Cytoskeleton</keyword>
<dbReference type="Pfam" id="PF13925">
    <property type="entry name" value="Katanin_con80"/>
    <property type="match status" value="1"/>
</dbReference>
<reference evidence="8" key="2">
    <citation type="submission" date="2013-12" db="EMBL/GenBank/DDBJ databases">
        <authorList>
            <person name="Yu Y."/>
            <person name="Lee S."/>
            <person name="de Baynast K."/>
            <person name="Wissotski M."/>
            <person name="Liu L."/>
            <person name="Talag J."/>
            <person name="Goicoechea J."/>
            <person name="Angelova A."/>
            <person name="Jetty R."/>
            <person name="Kudrna D."/>
            <person name="Golser W."/>
            <person name="Rivera L."/>
            <person name="Zhang J."/>
            <person name="Wing R."/>
        </authorList>
    </citation>
    <scope>NUCLEOTIDE SEQUENCE</scope>
</reference>
<feature type="compositionally biased region" description="Low complexity" evidence="5">
    <location>
        <begin position="164"/>
        <end position="178"/>
    </location>
</feature>
<evidence type="ECO:0000313" key="7">
    <source>
        <dbReference type="EnsemblPlants" id="LPERR10G10770.1"/>
    </source>
</evidence>
<proteinExistence type="predicted"/>
<evidence type="ECO:0000256" key="4">
    <source>
        <dbReference type="PROSITE-ProRule" id="PRU00221"/>
    </source>
</evidence>
<evidence type="ECO:0000256" key="2">
    <source>
        <dbReference type="ARBA" id="ARBA00022490"/>
    </source>
</evidence>
<keyword evidence="8" id="KW-1185">Reference proteome</keyword>
<reference evidence="7" key="3">
    <citation type="submission" date="2015-04" db="UniProtKB">
        <authorList>
            <consortium name="EnsemblPlants"/>
        </authorList>
    </citation>
    <scope>IDENTIFICATION</scope>
</reference>
<evidence type="ECO:0000256" key="3">
    <source>
        <dbReference type="ARBA" id="ARBA00023212"/>
    </source>
</evidence>
<dbReference type="InterPro" id="IPR001680">
    <property type="entry name" value="WD40_rpt"/>
</dbReference>
<dbReference type="Gramene" id="LPERR10G10770.1">
    <property type="protein sequence ID" value="LPERR10G10770.1"/>
    <property type="gene ID" value="LPERR10G10770"/>
</dbReference>
<evidence type="ECO:0000256" key="1">
    <source>
        <dbReference type="ARBA" id="ARBA00004245"/>
    </source>
</evidence>
<name>A0A0D9XL07_9ORYZ</name>
<dbReference type="AlphaFoldDB" id="A0A0D9XL07"/>
<dbReference type="STRING" id="77586.A0A0D9XL07"/>
<dbReference type="Gene3D" id="2.130.10.10">
    <property type="entry name" value="YVTN repeat-like/Quinoprotein amine dehydrogenase"/>
    <property type="match status" value="1"/>
</dbReference>
<feature type="repeat" description="WD" evidence="4">
    <location>
        <begin position="12"/>
        <end position="54"/>
    </location>
</feature>
<dbReference type="PANTHER" id="PTHR19845">
    <property type="entry name" value="KATANIN P80 SUBUNIT"/>
    <property type="match status" value="1"/>
</dbReference>
<dbReference type="Proteomes" id="UP000032180">
    <property type="component" value="Chromosome 10"/>
</dbReference>
<dbReference type="eggNOG" id="KOG0267">
    <property type="taxonomic scope" value="Eukaryota"/>
</dbReference>
<dbReference type="InterPro" id="IPR036322">
    <property type="entry name" value="WD40_repeat_dom_sf"/>
</dbReference>